<sequence length="48" mass="5507">MSARSHAHHLIHYATASLNEKGKLLFPLVQSTMKLLVHARKEEERVNN</sequence>
<dbReference type="Proteomes" id="UP000324222">
    <property type="component" value="Unassembled WGS sequence"/>
</dbReference>
<evidence type="ECO:0000313" key="1">
    <source>
        <dbReference type="EMBL" id="MPC79201.1"/>
    </source>
</evidence>
<keyword evidence="2" id="KW-1185">Reference proteome</keyword>
<organism evidence="1 2">
    <name type="scientific">Portunus trituberculatus</name>
    <name type="common">Swimming crab</name>
    <name type="synonym">Neptunus trituberculatus</name>
    <dbReference type="NCBI Taxonomy" id="210409"/>
    <lineage>
        <taxon>Eukaryota</taxon>
        <taxon>Metazoa</taxon>
        <taxon>Ecdysozoa</taxon>
        <taxon>Arthropoda</taxon>
        <taxon>Crustacea</taxon>
        <taxon>Multicrustacea</taxon>
        <taxon>Malacostraca</taxon>
        <taxon>Eumalacostraca</taxon>
        <taxon>Eucarida</taxon>
        <taxon>Decapoda</taxon>
        <taxon>Pleocyemata</taxon>
        <taxon>Brachyura</taxon>
        <taxon>Eubrachyura</taxon>
        <taxon>Portunoidea</taxon>
        <taxon>Portunidae</taxon>
        <taxon>Portuninae</taxon>
        <taxon>Portunus</taxon>
    </lineage>
</organism>
<reference evidence="1 2" key="1">
    <citation type="submission" date="2019-05" db="EMBL/GenBank/DDBJ databases">
        <title>Another draft genome of Portunus trituberculatus and its Hox gene families provides insights of decapod evolution.</title>
        <authorList>
            <person name="Jeong J.-H."/>
            <person name="Song I."/>
            <person name="Kim S."/>
            <person name="Choi T."/>
            <person name="Kim D."/>
            <person name="Ryu S."/>
            <person name="Kim W."/>
        </authorList>
    </citation>
    <scope>NUCLEOTIDE SEQUENCE [LARGE SCALE GENOMIC DNA]</scope>
    <source>
        <tissue evidence="1">Muscle</tissue>
    </source>
</reference>
<proteinExistence type="predicted"/>
<evidence type="ECO:0000313" key="2">
    <source>
        <dbReference type="Proteomes" id="UP000324222"/>
    </source>
</evidence>
<protein>
    <submittedName>
        <fullName evidence="1">Uncharacterized protein</fullName>
    </submittedName>
</protein>
<dbReference type="EMBL" id="VSRR010050497">
    <property type="protein sequence ID" value="MPC79201.1"/>
    <property type="molecule type" value="Genomic_DNA"/>
</dbReference>
<gene>
    <name evidence="1" type="ORF">E2C01_073716</name>
</gene>
<name>A0A5B7I1F9_PORTR</name>
<dbReference type="AlphaFoldDB" id="A0A5B7I1F9"/>
<accession>A0A5B7I1F9</accession>
<comment type="caution">
    <text evidence="1">The sequence shown here is derived from an EMBL/GenBank/DDBJ whole genome shotgun (WGS) entry which is preliminary data.</text>
</comment>